<evidence type="ECO:0000256" key="2">
    <source>
        <dbReference type="ARBA" id="ARBA00004383"/>
    </source>
</evidence>
<dbReference type="EMBL" id="QLAG01000026">
    <property type="protein sequence ID" value="TLX62135.1"/>
    <property type="molecule type" value="Genomic_DNA"/>
</dbReference>
<dbReference type="RefSeq" id="WP_138412432.1">
    <property type="nucleotide sequence ID" value="NZ_QLAG01000026.1"/>
</dbReference>
<evidence type="ECO:0000313" key="20">
    <source>
        <dbReference type="Proteomes" id="UP000306753"/>
    </source>
</evidence>
<dbReference type="Proteomes" id="UP000306753">
    <property type="component" value="Unassembled WGS sequence"/>
</dbReference>
<feature type="coiled-coil region" evidence="17">
    <location>
        <begin position="273"/>
        <end position="329"/>
    </location>
</feature>
<proteinExistence type="inferred from homology"/>
<keyword evidence="11 16" id="KW-0472">Membrane</keyword>
<keyword evidence="5 16" id="KW-1003">Cell membrane</keyword>
<evidence type="ECO:0000256" key="10">
    <source>
        <dbReference type="ARBA" id="ARBA00023098"/>
    </source>
</evidence>
<keyword evidence="12 16" id="KW-0143">Chaperone</keyword>
<name>A0A5R9QBT8_9GAMM</name>
<organism evidence="19 20">
    <name type="scientific">Stutzerimonas nosocomialis</name>
    <dbReference type="NCBI Taxonomy" id="1056496"/>
    <lineage>
        <taxon>Bacteria</taxon>
        <taxon>Pseudomonadati</taxon>
        <taxon>Pseudomonadota</taxon>
        <taxon>Gammaproteobacteria</taxon>
        <taxon>Pseudomonadales</taxon>
        <taxon>Pseudomonadaceae</taxon>
        <taxon>Stutzerimonas</taxon>
    </lineage>
</organism>
<evidence type="ECO:0000256" key="7">
    <source>
        <dbReference type="ARBA" id="ARBA00022692"/>
    </source>
</evidence>
<evidence type="ECO:0000256" key="17">
    <source>
        <dbReference type="SAM" id="Coils"/>
    </source>
</evidence>
<feature type="compositionally biased region" description="Low complexity" evidence="18">
    <location>
        <begin position="43"/>
        <end position="59"/>
    </location>
</feature>
<keyword evidence="6 16" id="KW-0997">Cell inner membrane</keyword>
<gene>
    <name evidence="16" type="primary">lifO</name>
    <name evidence="19" type="ORF">DN820_17540</name>
</gene>
<evidence type="ECO:0000256" key="11">
    <source>
        <dbReference type="ARBA" id="ARBA00023136"/>
    </source>
</evidence>
<dbReference type="GO" id="GO:0051082">
    <property type="term" value="F:unfolded protein binding"/>
    <property type="evidence" value="ECO:0007669"/>
    <property type="project" value="UniProtKB-UniRule"/>
</dbReference>
<reference evidence="19 20" key="1">
    <citation type="journal article" date="2017" name="Eur. J. Clin. Microbiol. Infect. Dis.">
        <title>Uncommonly isolated clinical Pseudomonas: identification and phylogenetic assignation.</title>
        <authorList>
            <person name="Mulet M."/>
            <person name="Gomila M."/>
            <person name="Ramirez A."/>
            <person name="Cardew S."/>
            <person name="Moore E.R."/>
            <person name="Lalucat J."/>
            <person name="Garcia-Valdes E."/>
        </authorList>
    </citation>
    <scope>NUCLEOTIDE SEQUENCE [LARGE SCALE GENOMIC DNA]</scope>
    <source>
        <strain evidence="19 20">SD129</strain>
    </source>
</reference>
<feature type="region of interest" description="Disordered" evidence="18">
    <location>
        <begin position="28"/>
        <end position="75"/>
    </location>
</feature>
<dbReference type="GO" id="GO:0016042">
    <property type="term" value="P:lipid catabolic process"/>
    <property type="evidence" value="ECO:0007669"/>
    <property type="project" value="UniProtKB-UniRule"/>
</dbReference>
<comment type="caution">
    <text evidence="19">The sequence shown here is derived from an EMBL/GenBank/DDBJ whole genome shotgun (WGS) entry which is preliminary data.</text>
</comment>
<dbReference type="HAMAP" id="MF_00790">
    <property type="entry name" value="Lipase_chap"/>
    <property type="match status" value="1"/>
</dbReference>
<evidence type="ECO:0000256" key="14">
    <source>
        <dbReference type="ARBA" id="ARBA00031542"/>
    </source>
</evidence>
<comment type="similarity">
    <text evidence="3 16">Belongs to the lipase chaperone family.</text>
</comment>
<evidence type="ECO:0000256" key="3">
    <source>
        <dbReference type="ARBA" id="ARBA00010358"/>
    </source>
</evidence>
<evidence type="ECO:0000256" key="16">
    <source>
        <dbReference type="HAMAP-Rule" id="MF_00790"/>
    </source>
</evidence>
<keyword evidence="7 16" id="KW-0812">Transmembrane</keyword>
<dbReference type="SUPFAM" id="SSF158855">
    <property type="entry name" value="Lipase chaperone-like"/>
    <property type="match status" value="1"/>
</dbReference>
<dbReference type="AlphaFoldDB" id="A0A5R9QBT8"/>
<dbReference type="GO" id="GO:0006457">
    <property type="term" value="P:protein folding"/>
    <property type="evidence" value="ECO:0007669"/>
    <property type="project" value="UniProtKB-UniRule"/>
</dbReference>
<evidence type="ECO:0000256" key="5">
    <source>
        <dbReference type="ARBA" id="ARBA00022475"/>
    </source>
</evidence>
<evidence type="ECO:0000313" key="19">
    <source>
        <dbReference type="EMBL" id="TLX62135.1"/>
    </source>
</evidence>
<evidence type="ECO:0000256" key="15">
    <source>
        <dbReference type="ARBA" id="ARBA00033028"/>
    </source>
</evidence>
<evidence type="ECO:0000256" key="18">
    <source>
        <dbReference type="SAM" id="MobiDB-lite"/>
    </source>
</evidence>
<evidence type="ECO:0000256" key="4">
    <source>
        <dbReference type="ARBA" id="ARBA00019692"/>
    </source>
</evidence>
<protein>
    <recommendedName>
        <fullName evidence="4 16">Lipase chaperone</fullName>
    </recommendedName>
    <alternativeName>
        <fullName evidence="16">Lipase activator protein</fullName>
    </alternativeName>
    <alternativeName>
        <fullName evidence="15 16">Lipase foldase</fullName>
    </alternativeName>
    <alternativeName>
        <fullName evidence="13 16">Lipase helper protein</fullName>
    </alternativeName>
    <alternativeName>
        <fullName evidence="14 16">Lipase modulator</fullName>
    </alternativeName>
</protein>
<dbReference type="Pfam" id="PF03280">
    <property type="entry name" value="Lipase_chap"/>
    <property type="match status" value="1"/>
</dbReference>
<accession>A0A5R9QBT8</accession>
<keyword evidence="20" id="KW-1185">Reference proteome</keyword>
<sequence>MKKLPLLFGAGAALGLLAVVVISTPSGQLAKPAPETSESGRSAAAQDVGPAPAAASPRVATPPAPLPPSLRGTRIDGGFEVDASGNLVIREDIRRLFDYFLSSIGEEPLHSSVERLRQYIGQNLAQPARGQAMRLLAQYLDYKRQLIELERQHPQIGDLAGMQRRLAAVQALRASLFGREAHQAFFGFEEAHQRFTLERLALRHDDSLDAQAKGQALDRLRQSLPPEVQDSVVPELQHELALQTRELMSRGATPEAVRQLRQQLVGAEATQRLESLDASRQAWQLRLAAYQAEREAIERNRGLDALDKRTALERLAERHFDERERLRLQGAQQLAIAESAEAVN</sequence>
<evidence type="ECO:0000256" key="13">
    <source>
        <dbReference type="ARBA" id="ARBA00030948"/>
    </source>
</evidence>
<evidence type="ECO:0000256" key="9">
    <source>
        <dbReference type="ARBA" id="ARBA00022989"/>
    </source>
</evidence>
<dbReference type="GO" id="GO:0005886">
    <property type="term" value="C:plasma membrane"/>
    <property type="evidence" value="ECO:0007669"/>
    <property type="project" value="UniProtKB-SubCell"/>
</dbReference>
<comment type="function">
    <text evidence="1 16">May be involved in the folding of the extracellular lipase during its passage through the periplasm.</text>
</comment>
<keyword evidence="9 16" id="KW-1133">Transmembrane helix</keyword>
<evidence type="ECO:0000256" key="12">
    <source>
        <dbReference type="ARBA" id="ARBA00023186"/>
    </source>
</evidence>
<keyword evidence="17" id="KW-0175">Coiled coil</keyword>
<evidence type="ECO:0000256" key="8">
    <source>
        <dbReference type="ARBA" id="ARBA00022963"/>
    </source>
</evidence>
<dbReference type="InterPro" id="IPR004961">
    <property type="entry name" value="Lipase_chaperone"/>
</dbReference>
<keyword evidence="8 16" id="KW-0442">Lipid degradation</keyword>
<comment type="subcellular location">
    <subcellularLocation>
        <location evidence="2">Cell inner membrane</location>
        <topology evidence="2">Single-pass membrane protein</topology>
        <orientation evidence="2">Periplasmic side</orientation>
    </subcellularLocation>
</comment>
<dbReference type="NCBIfam" id="NF002334">
    <property type="entry name" value="PRK01294.1-2"/>
    <property type="match status" value="1"/>
</dbReference>
<evidence type="ECO:0000256" key="1">
    <source>
        <dbReference type="ARBA" id="ARBA00003280"/>
    </source>
</evidence>
<keyword evidence="10 16" id="KW-0443">Lipid metabolism</keyword>
<evidence type="ECO:0000256" key="6">
    <source>
        <dbReference type="ARBA" id="ARBA00022519"/>
    </source>
</evidence>